<dbReference type="InterPro" id="IPR036378">
    <property type="entry name" value="FAS1_dom_sf"/>
</dbReference>
<proteinExistence type="predicted"/>
<dbReference type="InterPro" id="IPR000782">
    <property type="entry name" value="FAS1_domain"/>
</dbReference>
<feature type="domain" description="FAS1" evidence="2">
    <location>
        <begin position="585"/>
        <end position="759"/>
    </location>
</feature>
<reference evidence="4" key="1">
    <citation type="submission" date="2023-07" db="EMBL/GenBank/DDBJ databases">
        <title>Functional and genomic diversity of the sorghum phyllosphere microbiome.</title>
        <authorList>
            <person name="Shade A."/>
        </authorList>
    </citation>
    <scope>NUCLEOTIDE SEQUENCE [LARGE SCALE GENOMIC DNA]</scope>
    <source>
        <strain evidence="4">SORGH_AS_0422</strain>
    </source>
</reference>
<keyword evidence="1" id="KW-0732">Signal</keyword>
<evidence type="ECO:0000256" key="1">
    <source>
        <dbReference type="SAM" id="SignalP"/>
    </source>
</evidence>
<feature type="chain" id="PRO_5046629234" evidence="1">
    <location>
        <begin position="20"/>
        <end position="763"/>
    </location>
</feature>
<accession>A0ABU3GWB9</accession>
<evidence type="ECO:0000259" key="2">
    <source>
        <dbReference type="PROSITE" id="PS50213"/>
    </source>
</evidence>
<dbReference type="PANTHER" id="PTHR10900">
    <property type="entry name" value="PERIOSTIN-RELATED"/>
    <property type="match status" value="1"/>
</dbReference>
<sequence length="763" mass="84776">MYKLLKNLLLLLCVSIVFTSCRKEALDNYYGRPENLGPPIYQTLESKGNFKSLLAVIDKSGYKNTLSAAGYWTLFAPNDAAFQKYFTDNSTSLDKIDAETARKIVTYCLVYNAYQTDHIADFQSTTQPVGWVPNNAYKRRTAYYDSYYTGNGPDGASTTLLSSNRNGILYLLGDNNNKYIPYFYSTYMATRGLTEADYKYFFPNATYSGFNVVDAQVTNRNILAENGVIHEIDRVLLPLPSLEDQITKNAQYSLYKRILDQFMVTYLTSPDLNNRYRVNTGKSNSVYVKLYSNLLAYSPNNENFLKVQDNDGQAEGYTLFAPTNDVLYKYLNDVVLEFFKSTPTQQLTNAQIDALVNTLPPGIIADLLNAHMFQATVWPSKFATTNNFLNEPARFSSTADIVQKQFCSNGVFYGATKVQATNVFSTVYARAYLDPNNYSIMTLLLNQGLRIALTNPGIRYTVFMMPDAALKAAGYNYDATTTTFSYTSNGATVSGNAVRDQLIRILQLSIVPTQNNELNDLSGSGIIETNNGEYIRWNNNTISSGGTVESGTTLNVVGSKDYSNGRVYYLGNNGIITYPVKTLPQQIAVNAATTTSPYYNFYRYLVNSQIYNANTQDLTGLTLGANYTVFIPTNEAIVQAVRDGVLPGNAATGVPNFTPTATLDKDNVARFIYYHFLSGITIAPDGKKSPNGTAQPTLLKNANGDVVNITVINQPNNLRVVDVNGRQATVLPPNNASNFPATSNYLGTRTLFHQINNYLKYIY</sequence>
<dbReference type="SMART" id="SM00554">
    <property type="entry name" value="FAS1"/>
    <property type="match status" value="1"/>
</dbReference>
<dbReference type="PROSITE" id="PS50213">
    <property type="entry name" value="FAS1"/>
    <property type="match status" value="2"/>
</dbReference>
<dbReference type="PROSITE" id="PS51257">
    <property type="entry name" value="PROKAR_LIPOPROTEIN"/>
    <property type="match status" value="1"/>
</dbReference>
<dbReference type="Pfam" id="PF02469">
    <property type="entry name" value="Fasciclin"/>
    <property type="match status" value="2"/>
</dbReference>
<dbReference type="Gene3D" id="2.30.180.10">
    <property type="entry name" value="FAS1 domain"/>
    <property type="match status" value="2"/>
</dbReference>
<comment type="caution">
    <text evidence="3">The sequence shown here is derived from an EMBL/GenBank/DDBJ whole genome shotgun (WGS) entry which is preliminary data.</text>
</comment>
<protein>
    <submittedName>
        <fullName evidence="3">Surface protein with fasciclin (FAS1) repeats</fullName>
    </submittedName>
</protein>
<feature type="domain" description="FAS1" evidence="2">
    <location>
        <begin position="37"/>
        <end position="236"/>
    </location>
</feature>
<evidence type="ECO:0000313" key="4">
    <source>
        <dbReference type="Proteomes" id="UP001258315"/>
    </source>
</evidence>
<keyword evidence="4" id="KW-1185">Reference proteome</keyword>
<dbReference type="InterPro" id="IPR050904">
    <property type="entry name" value="Adhesion/Biosynth-related"/>
</dbReference>
<feature type="signal peptide" evidence="1">
    <location>
        <begin position="1"/>
        <end position="19"/>
    </location>
</feature>
<dbReference type="PANTHER" id="PTHR10900:SF77">
    <property type="entry name" value="FI19380P1"/>
    <property type="match status" value="1"/>
</dbReference>
<dbReference type="Proteomes" id="UP001258315">
    <property type="component" value="Unassembled WGS sequence"/>
</dbReference>
<dbReference type="SUPFAM" id="SSF82153">
    <property type="entry name" value="FAS1 domain"/>
    <property type="match status" value="2"/>
</dbReference>
<name>A0ABU3GWB9_9SPHI</name>
<dbReference type="EMBL" id="JAVLVU010000001">
    <property type="protein sequence ID" value="MDT3404063.1"/>
    <property type="molecule type" value="Genomic_DNA"/>
</dbReference>
<organism evidence="3 4">
    <name type="scientific">Mucilaginibacter terrae</name>
    <dbReference type="NCBI Taxonomy" id="1955052"/>
    <lineage>
        <taxon>Bacteria</taxon>
        <taxon>Pseudomonadati</taxon>
        <taxon>Bacteroidota</taxon>
        <taxon>Sphingobacteriia</taxon>
        <taxon>Sphingobacteriales</taxon>
        <taxon>Sphingobacteriaceae</taxon>
        <taxon>Mucilaginibacter</taxon>
    </lineage>
</organism>
<evidence type="ECO:0000313" key="3">
    <source>
        <dbReference type="EMBL" id="MDT3404063.1"/>
    </source>
</evidence>
<gene>
    <name evidence="3" type="ORF">QE417_003135</name>
</gene>